<evidence type="ECO:0000256" key="5">
    <source>
        <dbReference type="ARBA" id="ARBA00022723"/>
    </source>
</evidence>
<evidence type="ECO:0000256" key="6">
    <source>
        <dbReference type="ARBA" id="ARBA00022801"/>
    </source>
</evidence>
<evidence type="ECO:0000256" key="3">
    <source>
        <dbReference type="ARBA" id="ARBA00009759"/>
    </source>
</evidence>
<gene>
    <name evidence="12" type="ORF">FEM41_23375</name>
</gene>
<evidence type="ECO:0000313" key="12">
    <source>
        <dbReference type="EMBL" id="QCT22373.1"/>
    </source>
</evidence>
<name>A0A4P8YQ06_9ENTR</name>
<dbReference type="GO" id="GO:0046872">
    <property type="term" value="F:metal ion binding"/>
    <property type="evidence" value="ECO:0007669"/>
    <property type="project" value="UniProtKB-KW"/>
</dbReference>
<evidence type="ECO:0000256" key="1">
    <source>
        <dbReference type="ARBA" id="ARBA00001033"/>
    </source>
</evidence>
<dbReference type="Proteomes" id="UP000302163">
    <property type="component" value="Chromosome"/>
</dbReference>
<dbReference type="GO" id="GO:0031564">
    <property type="term" value="P:transcription antitermination"/>
    <property type="evidence" value="ECO:0007669"/>
    <property type="project" value="UniProtKB-KW"/>
</dbReference>
<feature type="binding site" evidence="11">
    <location>
        <position position="99"/>
    </location>
    <ligand>
        <name>Mg(2+)</name>
        <dbReference type="ChEBI" id="CHEBI:18420"/>
        <label>1</label>
        <note>catalytic</note>
    </ligand>
</feature>
<keyword evidence="7" id="KW-0804">Transcription</keyword>
<dbReference type="EC" id="3.1.3.25" evidence="4"/>
<dbReference type="GO" id="GO:0006020">
    <property type="term" value="P:inositol metabolic process"/>
    <property type="evidence" value="ECO:0007669"/>
    <property type="project" value="TreeGrafter"/>
</dbReference>
<dbReference type="GO" id="GO:0008934">
    <property type="term" value="F:inositol monophosphate 1-phosphatase activity"/>
    <property type="evidence" value="ECO:0007669"/>
    <property type="project" value="TreeGrafter"/>
</dbReference>
<dbReference type="PRINTS" id="PR00377">
    <property type="entry name" value="IMPHPHTASES"/>
</dbReference>
<dbReference type="PANTHER" id="PTHR20854:SF4">
    <property type="entry name" value="INOSITOL-1-MONOPHOSPHATASE-RELATED"/>
    <property type="match status" value="1"/>
</dbReference>
<protein>
    <recommendedName>
        <fullName evidence="9">Nus factor SuhB</fullName>
        <ecNumber evidence="4">3.1.3.25</ecNumber>
    </recommendedName>
    <alternativeName>
        <fullName evidence="10">Inositol-1-monophosphatase</fullName>
    </alternativeName>
</protein>
<dbReference type="Gene3D" id="3.30.540.10">
    <property type="entry name" value="Fructose-1,6-Bisphosphatase, subunit A, domain 1"/>
    <property type="match status" value="1"/>
</dbReference>
<keyword evidence="7" id="KW-0889">Transcription antitermination</keyword>
<dbReference type="SUPFAM" id="SSF56655">
    <property type="entry name" value="Carbohydrate phosphatase"/>
    <property type="match status" value="1"/>
</dbReference>
<dbReference type="FunFam" id="3.30.540.10:FF:000003">
    <property type="entry name" value="Inositol-1-monophosphatase"/>
    <property type="match status" value="1"/>
</dbReference>
<comment type="similarity">
    <text evidence="3">Belongs to the inositol monophosphatase superfamily.</text>
</comment>
<feature type="binding site" evidence="11">
    <location>
        <position position="100"/>
    </location>
    <ligand>
        <name>Mg(2+)</name>
        <dbReference type="ChEBI" id="CHEBI:18420"/>
        <label>1</label>
        <note>catalytic</note>
    </ligand>
</feature>
<keyword evidence="6" id="KW-0378">Hydrolase</keyword>
<dbReference type="Pfam" id="PF00459">
    <property type="entry name" value="Inositol_P"/>
    <property type="match status" value="1"/>
</dbReference>
<feature type="binding site" evidence="11">
    <location>
        <position position="223"/>
    </location>
    <ligand>
        <name>Mg(2+)</name>
        <dbReference type="ChEBI" id="CHEBI:18420"/>
        <label>1</label>
        <note>catalytic</note>
    </ligand>
</feature>
<proteinExistence type="inferred from homology"/>
<keyword evidence="13" id="KW-1185">Reference proteome</keyword>
<comment type="cofactor">
    <cofactor evidence="2 11">
        <name>Mg(2+)</name>
        <dbReference type="ChEBI" id="CHEBI:18420"/>
    </cofactor>
</comment>
<sequence>MNRAIPTEISTEIERRYQFACQLADSAAQRAMTFYRKRQQLAVEHKGGDLQDVVSQADRDVENQIRDTLATTFPQDGFLGEESGGQPREAEFLWVVDPIDGTACFLNGLHTWCVSLAVLYRGEPVIGVVCDPNHQELFHACRGQGAFLNQERISVHGAHSVEEGVMGVGTSHRVTPEDFVPFISHLLGAGGMFIRSGSGALMTAQVAAGRLIGYYEPHMNPWDSLPGLVLVQEAGGITNRYLDDGGLDHGNPVLMSTPALYPQLAEMIVQPLK</sequence>
<evidence type="ECO:0000256" key="2">
    <source>
        <dbReference type="ARBA" id="ARBA00001946"/>
    </source>
</evidence>
<evidence type="ECO:0000256" key="9">
    <source>
        <dbReference type="ARBA" id="ARBA00023884"/>
    </source>
</evidence>
<dbReference type="KEGG" id="izh:FEM41_23375"/>
<dbReference type="InterPro" id="IPR000760">
    <property type="entry name" value="Inositol_monophosphatase-like"/>
</dbReference>
<evidence type="ECO:0000256" key="4">
    <source>
        <dbReference type="ARBA" id="ARBA00013106"/>
    </source>
</evidence>
<dbReference type="InterPro" id="IPR020583">
    <property type="entry name" value="Inositol_monoP_metal-BS"/>
</dbReference>
<comment type="catalytic activity">
    <reaction evidence="1">
        <text>a myo-inositol phosphate + H2O = myo-inositol + phosphate</text>
        <dbReference type="Rhea" id="RHEA:24056"/>
        <dbReference type="ChEBI" id="CHEBI:15377"/>
        <dbReference type="ChEBI" id="CHEBI:17268"/>
        <dbReference type="ChEBI" id="CHEBI:43474"/>
        <dbReference type="ChEBI" id="CHEBI:84139"/>
        <dbReference type="EC" id="3.1.3.25"/>
    </reaction>
</comment>
<dbReference type="Gene3D" id="3.40.190.80">
    <property type="match status" value="1"/>
</dbReference>
<dbReference type="OrthoDB" id="9785695at2"/>
<feature type="binding site" evidence="11">
    <location>
        <position position="81"/>
    </location>
    <ligand>
        <name>Mg(2+)</name>
        <dbReference type="ChEBI" id="CHEBI:18420"/>
        <label>1</label>
        <note>catalytic</note>
    </ligand>
</feature>
<keyword evidence="7" id="KW-0805">Transcription regulation</keyword>
<dbReference type="EMBL" id="CP040428">
    <property type="protein sequence ID" value="QCT22373.1"/>
    <property type="molecule type" value="Genomic_DNA"/>
</dbReference>
<dbReference type="PANTHER" id="PTHR20854">
    <property type="entry name" value="INOSITOL MONOPHOSPHATASE"/>
    <property type="match status" value="1"/>
</dbReference>
<reference evidence="12 13" key="1">
    <citation type="submission" date="2019-05" db="EMBL/GenBank/DDBJ databases">
        <title>Complete genome sequence of Izhakiella calystegiae KSNA2, an endophyte isolated from beach morning glory (Calystegia soldanella).</title>
        <authorList>
            <person name="Jiang L."/>
            <person name="Jeong J.C."/>
            <person name="Kim C.Y."/>
            <person name="Kim D.H."/>
            <person name="Kim S.W."/>
            <person name="Lee j."/>
        </authorList>
    </citation>
    <scope>NUCLEOTIDE SEQUENCE [LARGE SCALE GENOMIC DNA]</scope>
    <source>
        <strain evidence="12 13">KSNA2</strain>
    </source>
</reference>
<dbReference type="AlphaFoldDB" id="A0A4P8YQ06"/>
<evidence type="ECO:0000256" key="8">
    <source>
        <dbReference type="ARBA" id="ARBA00022842"/>
    </source>
</evidence>
<dbReference type="GO" id="GO:0007165">
    <property type="term" value="P:signal transduction"/>
    <property type="evidence" value="ECO:0007669"/>
    <property type="project" value="TreeGrafter"/>
</dbReference>
<evidence type="ECO:0000256" key="7">
    <source>
        <dbReference type="ARBA" id="ARBA00022814"/>
    </source>
</evidence>
<evidence type="ECO:0000256" key="10">
    <source>
        <dbReference type="ARBA" id="ARBA00030730"/>
    </source>
</evidence>
<dbReference type="PROSITE" id="PS00629">
    <property type="entry name" value="IMP_1"/>
    <property type="match status" value="1"/>
</dbReference>
<evidence type="ECO:0000256" key="11">
    <source>
        <dbReference type="PIRSR" id="PIRSR600760-2"/>
    </source>
</evidence>
<organism evidence="12 13">
    <name type="scientific">Jejubacter calystegiae</name>
    <dbReference type="NCBI Taxonomy" id="2579935"/>
    <lineage>
        <taxon>Bacteria</taxon>
        <taxon>Pseudomonadati</taxon>
        <taxon>Pseudomonadota</taxon>
        <taxon>Gammaproteobacteria</taxon>
        <taxon>Enterobacterales</taxon>
        <taxon>Enterobacteriaceae</taxon>
        <taxon>Jejubacter</taxon>
    </lineage>
</organism>
<accession>A0A4P8YQ06</accession>
<keyword evidence="5 11" id="KW-0479">Metal-binding</keyword>
<keyword evidence="8 11" id="KW-0460">Magnesium</keyword>
<feature type="binding site" evidence="11">
    <location>
        <position position="97"/>
    </location>
    <ligand>
        <name>Mg(2+)</name>
        <dbReference type="ChEBI" id="CHEBI:18420"/>
        <label>1</label>
        <note>catalytic</note>
    </ligand>
</feature>
<evidence type="ECO:0000313" key="13">
    <source>
        <dbReference type="Proteomes" id="UP000302163"/>
    </source>
</evidence>